<accession>Q5FIF0</accession>
<keyword evidence="5" id="KW-1185">Reference proteome</keyword>
<dbReference type="eggNOG" id="ENOG5030IKD">
    <property type="taxonomic scope" value="Bacteria"/>
</dbReference>
<dbReference type="Proteomes" id="UP000006381">
    <property type="component" value="Chromosome"/>
</dbReference>
<feature type="signal peptide" evidence="3">
    <location>
        <begin position="1"/>
        <end position="18"/>
    </location>
</feature>
<sequence>MMKLTRGVCKVAIIAALASVGVTFTNIALHNQTYVQAAKKYLFTVATNDSLPKEGQVYRKPNEGPIDTWVGGISIKVYEEKADNTGAIWYRIGKNEWLCSYDTNKPKGSNIPQEVKDELQKAKEAKARSGWKKVNGKYHYYDTEGKMVRVALVGNYLIDRNGNRHHFTVKKTGNQVADAKRVAKVIAKWSTGRTQLERVDMAAYYVSLFSNRDRYTMRGRYFNKAYGVFVAKEYSCAGSTDALRMVLQLMGFKAEHVNKNAYTHQWCKLKMDGKVGYADGQTGFANYGSYFTKKNQYIVTPENSIKAKKWNGEL</sequence>
<dbReference type="OrthoDB" id="2080739at2"/>
<dbReference type="EMBL" id="CP000033">
    <property type="protein sequence ID" value="AAV43524.1"/>
    <property type="molecule type" value="Genomic_DNA"/>
</dbReference>
<dbReference type="DNASU" id="3251555"/>
<gene>
    <name evidence="4" type="ordered locus">LBA1712</name>
</gene>
<proteinExistence type="predicted"/>
<evidence type="ECO:0000256" key="2">
    <source>
        <dbReference type="PROSITE-ProRule" id="PRU00591"/>
    </source>
</evidence>
<reference evidence="4 5" key="1">
    <citation type="journal article" date="2005" name="Proc. Natl. Acad. Sci. U.S.A.">
        <title>Complete genome sequence of the probiotic lactic acid bacterium Lactobacillus acidophilus NCFM.</title>
        <authorList>
            <person name="Altermann E."/>
            <person name="Russell W.M."/>
            <person name="Azcarate-Peril M.A."/>
            <person name="Barrangou R."/>
            <person name="Buck B.L."/>
            <person name="McAuliffe O."/>
            <person name="Souther N."/>
            <person name="Dobson A."/>
            <person name="Duong T."/>
            <person name="Callanan M."/>
            <person name="Lick S."/>
            <person name="Hamrick A."/>
            <person name="Cano R."/>
            <person name="Klaenhammer T.R."/>
        </authorList>
    </citation>
    <scope>NUCLEOTIDE SEQUENCE [LARGE SCALE GENOMIC DNA]</scope>
    <source>
        <strain evidence="5">ATCC 700396 / NCK56 / N2 / NCFM</strain>
    </source>
</reference>
<dbReference type="HOGENOM" id="CLU_076851_0_0_9"/>
<dbReference type="PROSITE" id="PS51170">
    <property type="entry name" value="CW"/>
    <property type="match status" value="1"/>
</dbReference>
<dbReference type="AlphaFoldDB" id="Q5FIF0"/>
<dbReference type="RefSeq" id="WP_003549915.1">
    <property type="nucleotide sequence ID" value="NC_006814.3"/>
</dbReference>
<feature type="chain" id="PRO_5039579913" description="Transglutaminase-like domain-containing protein" evidence="3">
    <location>
        <begin position="19"/>
        <end position="314"/>
    </location>
</feature>
<protein>
    <recommendedName>
        <fullName evidence="6">Transglutaminase-like domain-containing protein</fullName>
    </recommendedName>
</protein>
<name>Q5FIF0_LACAC</name>
<dbReference type="PATRIC" id="fig|272621.13.peg.1632"/>
<dbReference type="BioCyc" id="LACI272621:G1G49-1680-MONOMER"/>
<keyword evidence="1" id="KW-0677">Repeat</keyword>
<evidence type="ECO:0008006" key="6">
    <source>
        <dbReference type="Google" id="ProtNLM"/>
    </source>
</evidence>
<dbReference type="InterPro" id="IPR018337">
    <property type="entry name" value="Cell_wall/Cho-bd_repeat"/>
</dbReference>
<evidence type="ECO:0000256" key="3">
    <source>
        <dbReference type="SAM" id="SignalP"/>
    </source>
</evidence>
<keyword evidence="3" id="KW-0732">Signal</keyword>
<feature type="repeat" description="Cell wall-binding" evidence="2">
    <location>
        <begin position="128"/>
        <end position="147"/>
    </location>
</feature>
<evidence type="ECO:0000313" key="5">
    <source>
        <dbReference type="Proteomes" id="UP000006381"/>
    </source>
</evidence>
<organism evidence="5">
    <name type="scientific">Lactobacillus acidophilus (strain ATCC 700396 / NCK56 / N2 / NCFM)</name>
    <dbReference type="NCBI Taxonomy" id="272621"/>
    <lineage>
        <taxon>Bacteria</taxon>
        <taxon>Bacillati</taxon>
        <taxon>Bacillota</taxon>
        <taxon>Bacilli</taxon>
        <taxon>Lactobacillales</taxon>
        <taxon>Lactobacillaceae</taxon>
        <taxon>Lactobacillus</taxon>
    </lineage>
</organism>
<dbReference type="STRING" id="272621.LBA1712"/>
<dbReference type="KEGG" id="lac:LBA1712"/>
<evidence type="ECO:0000256" key="1">
    <source>
        <dbReference type="ARBA" id="ARBA00022737"/>
    </source>
</evidence>
<evidence type="ECO:0000313" key="4">
    <source>
        <dbReference type="EMBL" id="AAV43524.1"/>
    </source>
</evidence>